<dbReference type="SUPFAM" id="SSF54427">
    <property type="entry name" value="NTF2-like"/>
    <property type="match status" value="1"/>
</dbReference>
<dbReference type="Gene3D" id="3.10.450.50">
    <property type="match status" value="1"/>
</dbReference>
<evidence type="ECO:0000313" key="1">
    <source>
        <dbReference type="EMBL" id="MFC0320795.1"/>
    </source>
</evidence>
<dbReference type="Proteomes" id="UP001589774">
    <property type="component" value="Unassembled WGS sequence"/>
</dbReference>
<dbReference type="InterPro" id="IPR032710">
    <property type="entry name" value="NTF2-like_dom_sf"/>
</dbReference>
<evidence type="ECO:0000313" key="2">
    <source>
        <dbReference type="Proteomes" id="UP001589774"/>
    </source>
</evidence>
<proteinExistence type="predicted"/>
<keyword evidence="2" id="KW-1185">Reference proteome</keyword>
<dbReference type="EMBL" id="JBHLWO010000002">
    <property type="protein sequence ID" value="MFC0320795.1"/>
    <property type="molecule type" value="Genomic_DNA"/>
</dbReference>
<evidence type="ECO:0008006" key="3">
    <source>
        <dbReference type="Google" id="ProtNLM"/>
    </source>
</evidence>
<accession>A0ABV6HPI7</accession>
<gene>
    <name evidence="1" type="ORF">ACFFI0_20890</name>
</gene>
<reference evidence="1 2" key="1">
    <citation type="submission" date="2024-09" db="EMBL/GenBank/DDBJ databases">
        <authorList>
            <person name="Sun Q."/>
            <person name="Mori K."/>
        </authorList>
    </citation>
    <scope>NUCLEOTIDE SEQUENCE [LARGE SCALE GENOMIC DNA]</scope>
    <source>
        <strain evidence="1 2">CCM 7765</strain>
    </source>
</reference>
<protein>
    <recommendedName>
        <fullName evidence="3">SnoaL-like domain-containing protein</fullName>
    </recommendedName>
</protein>
<name>A0ABV6HPI7_9SPHI</name>
<comment type="caution">
    <text evidence="1">The sequence shown here is derived from an EMBL/GenBank/DDBJ whole genome shotgun (WGS) entry which is preliminary data.</text>
</comment>
<dbReference type="RefSeq" id="WP_377477730.1">
    <property type="nucleotide sequence ID" value="NZ_JBHLWO010000002.1"/>
</dbReference>
<organism evidence="1 2">
    <name type="scientific">Olivibacter oleidegradans</name>
    <dbReference type="NCBI Taxonomy" id="760123"/>
    <lineage>
        <taxon>Bacteria</taxon>
        <taxon>Pseudomonadati</taxon>
        <taxon>Bacteroidota</taxon>
        <taxon>Sphingobacteriia</taxon>
        <taxon>Sphingobacteriales</taxon>
        <taxon>Sphingobacteriaceae</taxon>
        <taxon>Olivibacter</taxon>
    </lineage>
</organism>
<sequence length="138" mass="15669">MIRKDDKEILVSMVEAMTKSTSGLESTKNWATNALWYDIPPFASRGIQPAIKKFDTTFSNFKSCKISILHTDTFLSKDIGIVCTIQKAEIVLVNDIKKTLLFRETDCFKKDEKNEWLLIHQHTSVPNGGDWDGSIVTE</sequence>